<dbReference type="RefSeq" id="WP_312864195.1">
    <property type="nucleotide sequence ID" value="NZ_JACHIW010000001.1"/>
</dbReference>
<keyword evidence="1" id="KW-0732">Signal</keyword>
<feature type="chain" id="PRO_5033063480" evidence="1">
    <location>
        <begin position="24"/>
        <end position="294"/>
    </location>
</feature>
<sequence>MRTTLVGTTSLLLALVLPSTAPAAAPGPNDWQLVGEGITSGISGIAVADCERGPADAIIVRDNKKPGENRAARVSLRHGRVTHVQPLNWNGDFPVDLEAIDSIPSSPGEFVALASSGRAFHIQAERHAVTVLGAVSLPHGADGDNYEGFALASIAGRLVAVWADRGQDDRPATVYAAEFDAQHLRFGTPQSQPFRAPFPTAHVRHASDLKVFGDGRIVVSSASDPGDDGPFESAIYVAGTVRLDGDALRLTTERAPKKLAEFPSHKVEALTAYDHGLLLGTDDENAGGSLRFGS</sequence>
<comment type="caution">
    <text evidence="2">The sequence shown here is derived from an EMBL/GenBank/DDBJ whole genome shotgun (WGS) entry which is preliminary data.</text>
</comment>
<gene>
    <name evidence="2" type="ORF">BJ970_002108</name>
</gene>
<dbReference type="EMBL" id="JACHIW010000001">
    <property type="protein sequence ID" value="MBB5154574.1"/>
    <property type="molecule type" value="Genomic_DNA"/>
</dbReference>
<dbReference type="Proteomes" id="UP000584374">
    <property type="component" value="Unassembled WGS sequence"/>
</dbReference>
<reference evidence="2 3" key="1">
    <citation type="submission" date="2020-08" db="EMBL/GenBank/DDBJ databases">
        <title>Sequencing the genomes of 1000 actinobacteria strains.</title>
        <authorList>
            <person name="Klenk H.-P."/>
        </authorList>
    </citation>
    <scope>NUCLEOTIDE SEQUENCE [LARGE SCALE GENOMIC DNA]</scope>
    <source>
        <strain evidence="2 3">DSM 45584</strain>
    </source>
</reference>
<name>A0A840Q2B3_9PSEU</name>
<evidence type="ECO:0000313" key="2">
    <source>
        <dbReference type="EMBL" id="MBB5154574.1"/>
    </source>
</evidence>
<dbReference type="AlphaFoldDB" id="A0A840Q2B3"/>
<protein>
    <submittedName>
        <fullName evidence="2">Uncharacterized protein</fullName>
    </submittedName>
</protein>
<accession>A0A840Q2B3</accession>
<proteinExistence type="predicted"/>
<feature type="signal peptide" evidence="1">
    <location>
        <begin position="1"/>
        <end position="23"/>
    </location>
</feature>
<keyword evidence="3" id="KW-1185">Reference proteome</keyword>
<organism evidence="2 3">
    <name type="scientific">Saccharopolyspora phatthalungensis</name>
    <dbReference type="NCBI Taxonomy" id="664693"/>
    <lineage>
        <taxon>Bacteria</taxon>
        <taxon>Bacillati</taxon>
        <taxon>Actinomycetota</taxon>
        <taxon>Actinomycetes</taxon>
        <taxon>Pseudonocardiales</taxon>
        <taxon>Pseudonocardiaceae</taxon>
        <taxon>Saccharopolyspora</taxon>
    </lineage>
</organism>
<evidence type="ECO:0000313" key="3">
    <source>
        <dbReference type="Proteomes" id="UP000584374"/>
    </source>
</evidence>
<evidence type="ECO:0000256" key="1">
    <source>
        <dbReference type="SAM" id="SignalP"/>
    </source>
</evidence>